<comment type="caution">
    <text evidence="1">The sequence shown here is derived from an EMBL/GenBank/DDBJ whole genome shotgun (WGS) entry which is preliminary data.</text>
</comment>
<proteinExistence type="predicted"/>
<keyword evidence="2" id="KW-1185">Reference proteome</keyword>
<dbReference type="EMBL" id="JANUGV010000002">
    <property type="protein sequence ID" value="MCS0608867.1"/>
    <property type="molecule type" value="Genomic_DNA"/>
</dbReference>
<organism evidence="1 2">
    <name type="scientific">Massilia solisilvae</name>
    <dbReference type="NCBI Taxonomy" id="1811225"/>
    <lineage>
        <taxon>Bacteria</taxon>
        <taxon>Pseudomonadati</taxon>
        <taxon>Pseudomonadota</taxon>
        <taxon>Betaproteobacteria</taxon>
        <taxon>Burkholderiales</taxon>
        <taxon>Oxalobacteraceae</taxon>
        <taxon>Telluria group</taxon>
        <taxon>Massilia</taxon>
    </lineage>
</organism>
<dbReference type="Proteomes" id="UP001205861">
    <property type="component" value="Unassembled WGS sequence"/>
</dbReference>
<reference evidence="1 2" key="1">
    <citation type="submission" date="2022-08" db="EMBL/GenBank/DDBJ databases">
        <title>Reclassification of Massilia species as members of the genera Telluria, Duganella, Pseudoduganella, Mokoshia gen. nov. and Zemynaea gen. nov. using orthogonal and non-orthogonal genome-based approaches.</title>
        <authorList>
            <person name="Bowman J.P."/>
        </authorList>
    </citation>
    <scope>NUCLEOTIDE SEQUENCE [LARGE SCALE GENOMIC DNA]</scope>
    <source>
        <strain evidence="1 2">JCM 31607</strain>
    </source>
</reference>
<dbReference type="RefSeq" id="WP_258856529.1">
    <property type="nucleotide sequence ID" value="NZ_JANUGV010000002.1"/>
</dbReference>
<sequence length="231" mass="26834">MADTIRLPDVLSALNNDIDRERLNLAFQSLSKRLSYSEIYYYEFLEKSQAEYLRLATIDQSGNFRAQFEASAVAFISNAHAMIDAFPYVIFLALRPLKHEKLANGILKEVKLGATNCGWDTSFYNSLVYTYPSFKRLAQLFRYLMNDKDFVSLHKISNNSKHKFLSRILNDGKVLKLELLDLDTNKTRKIDIKKFFIRLHNNVLPKVFDIYQELARVSSPGNQSRKTRTYP</sequence>
<evidence type="ECO:0000313" key="1">
    <source>
        <dbReference type="EMBL" id="MCS0608867.1"/>
    </source>
</evidence>
<protein>
    <submittedName>
        <fullName evidence="1">Uncharacterized protein</fullName>
    </submittedName>
</protein>
<gene>
    <name evidence="1" type="ORF">NX773_11895</name>
</gene>
<evidence type="ECO:0000313" key="2">
    <source>
        <dbReference type="Proteomes" id="UP001205861"/>
    </source>
</evidence>
<name>A0ABT2BK30_9BURK</name>
<accession>A0ABT2BK30</accession>